<dbReference type="InterPro" id="IPR006036">
    <property type="entry name" value="K_uptake_TrkA"/>
</dbReference>
<accession>F4A0D2</accession>
<keyword evidence="1" id="KW-0406">Ion transport</keyword>
<dbReference type="Proteomes" id="UP000008457">
    <property type="component" value="Chromosome"/>
</dbReference>
<dbReference type="PRINTS" id="PR00335">
    <property type="entry name" value="KUPTAKETRKA"/>
</dbReference>
<dbReference type="KEGG" id="mas:Mahau_2869"/>
<sequence length="209" mass="22686">MYIIIAGCGKIGSNLALSLSQENHDVVVIDNDPKKFEQLGSGFNGVVIAGIPIDEDVLRGAGIEQADAVAAVTNDDNMNFMISQIADELFGVPTVITRLYDPERDRVFDKMGLTTICPTMLAVDKLKDMLIPQNEHATVNLGGVNISFRLVKPPRQFIGRSTATLSSRNIFGVIRNGSFLFANADPIIQPGDMLIISEYIGWDGDAECI</sequence>
<keyword evidence="1" id="KW-0633">Potassium transport</keyword>
<proteinExistence type="predicted"/>
<gene>
    <name evidence="4" type="ordered locus">Mahau_2869</name>
</gene>
<evidence type="ECO:0000256" key="1">
    <source>
        <dbReference type="ARBA" id="ARBA00022538"/>
    </source>
</evidence>
<dbReference type="InterPro" id="IPR050721">
    <property type="entry name" value="Trk_Ktr_HKT_K-transport"/>
</dbReference>
<keyword evidence="2" id="KW-0630">Potassium</keyword>
<reference evidence="4 5" key="2">
    <citation type="journal article" date="2011" name="Stand. Genomic Sci.">
        <title>Complete genome sequence of Mahella australiensis type strain (50-1 BON).</title>
        <authorList>
            <person name="Sikorski J."/>
            <person name="Teshima H."/>
            <person name="Nolan M."/>
            <person name="Lucas S."/>
            <person name="Hammon N."/>
            <person name="Deshpande S."/>
            <person name="Cheng J.F."/>
            <person name="Pitluck S."/>
            <person name="Liolios K."/>
            <person name="Pagani I."/>
            <person name="Ivanova N."/>
            <person name="Huntemann M."/>
            <person name="Mavromatis K."/>
            <person name="Ovchinikova G."/>
            <person name="Pati A."/>
            <person name="Tapia R."/>
            <person name="Han C."/>
            <person name="Goodwin L."/>
            <person name="Chen A."/>
            <person name="Palaniappan K."/>
            <person name="Land M."/>
            <person name="Hauser L."/>
            <person name="Ngatchou-Djao O.D."/>
            <person name="Rohde M."/>
            <person name="Pukall R."/>
            <person name="Spring S."/>
            <person name="Abt B."/>
            <person name="Goker M."/>
            <person name="Detter J.C."/>
            <person name="Woyke T."/>
            <person name="Bristow J."/>
            <person name="Markowitz V."/>
            <person name="Hugenholtz P."/>
            <person name="Eisen J.A."/>
            <person name="Kyrpides N.C."/>
            <person name="Klenk H.P."/>
            <person name="Lapidus A."/>
        </authorList>
    </citation>
    <scope>NUCLEOTIDE SEQUENCE [LARGE SCALE GENOMIC DNA]</scope>
    <source>
        <strain evidence="5">DSM 15567 / CIP 107919 / 50-1 BON</strain>
    </source>
</reference>
<dbReference type="eggNOG" id="COG0569">
    <property type="taxonomic scope" value="Bacteria"/>
</dbReference>
<dbReference type="InterPro" id="IPR003148">
    <property type="entry name" value="RCK_N"/>
</dbReference>
<evidence type="ECO:0000313" key="4">
    <source>
        <dbReference type="EMBL" id="AEE97993.1"/>
    </source>
</evidence>
<keyword evidence="1" id="KW-0813">Transport</keyword>
<dbReference type="InterPro" id="IPR036291">
    <property type="entry name" value="NAD(P)-bd_dom_sf"/>
</dbReference>
<dbReference type="EMBL" id="CP002360">
    <property type="protein sequence ID" value="AEE97993.1"/>
    <property type="molecule type" value="Genomic_DNA"/>
</dbReference>
<dbReference type="AlphaFoldDB" id="F4A0D2"/>
<name>F4A0D2_MAHA5</name>
<dbReference type="GO" id="GO:0015079">
    <property type="term" value="F:potassium ion transmembrane transporter activity"/>
    <property type="evidence" value="ECO:0007669"/>
    <property type="project" value="InterPro"/>
</dbReference>
<dbReference type="HOGENOM" id="CLU_046525_2_4_9"/>
<dbReference type="RefSeq" id="WP_013782404.1">
    <property type="nucleotide sequence ID" value="NC_015520.1"/>
</dbReference>
<dbReference type="Pfam" id="PF02254">
    <property type="entry name" value="TrkA_N"/>
    <property type="match status" value="1"/>
</dbReference>
<evidence type="ECO:0000313" key="5">
    <source>
        <dbReference type="Proteomes" id="UP000008457"/>
    </source>
</evidence>
<dbReference type="STRING" id="697281.Mahau_2869"/>
<reference evidence="5" key="1">
    <citation type="submission" date="2010-11" db="EMBL/GenBank/DDBJ databases">
        <title>The complete genome of Mahella australiensis DSM 15567.</title>
        <authorList>
            <consortium name="US DOE Joint Genome Institute (JGI-PGF)"/>
            <person name="Lucas S."/>
            <person name="Copeland A."/>
            <person name="Lapidus A."/>
            <person name="Bruce D."/>
            <person name="Goodwin L."/>
            <person name="Pitluck S."/>
            <person name="Kyrpides N."/>
            <person name="Mavromatis K."/>
            <person name="Pagani I."/>
            <person name="Ivanova N."/>
            <person name="Teshima H."/>
            <person name="Brettin T."/>
            <person name="Detter J.C."/>
            <person name="Han C."/>
            <person name="Tapia R."/>
            <person name="Land M."/>
            <person name="Hauser L."/>
            <person name="Markowitz V."/>
            <person name="Cheng J.-F."/>
            <person name="Hugenholtz P."/>
            <person name="Woyke T."/>
            <person name="Wu D."/>
            <person name="Spring S."/>
            <person name="Pukall R."/>
            <person name="Steenblock K."/>
            <person name="Schneider S."/>
            <person name="Klenk H.-P."/>
            <person name="Eisen J.A."/>
        </authorList>
    </citation>
    <scope>NUCLEOTIDE SEQUENCE [LARGE SCALE GENOMIC DNA]</scope>
    <source>
        <strain evidence="5">DSM 15567 / CIP 107919 / 50-1 BON</strain>
    </source>
</reference>
<dbReference type="OrthoDB" id="9775180at2"/>
<evidence type="ECO:0000256" key="2">
    <source>
        <dbReference type="ARBA" id="ARBA00022958"/>
    </source>
</evidence>
<dbReference type="SUPFAM" id="SSF51735">
    <property type="entry name" value="NAD(P)-binding Rossmann-fold domains"/>
    <property type="match status" value="1"/>
</dbReference>
<dbReference type="GO" id="GO:0005886">
    <property type="term" value="C:plasma membrane"/>
    <property type="evidence" value="ECO:0007669"/>
    <property type="project" value="InterPro"/>
</dbReference>
<evidence type="ECO:0000259" key="3">
    <source>
        <dbReference type="PROSITE" id="PS51201"/>
    </source>
</evidence>
<dbReference type="Gene3D" id="3.40.50.720">
    <property type="entry name" value="NAD(P)-binding Rossmann-like Domain"/>
    <property type="match status" value="1"/>
</dbReference>
<organism evidence="4 5">
    <name type="scientific">Mahella australiensis (strain DSM 15567 / CIP 107919 / 50-1 BON)</name>
    <dbReference type="NCBI Taxonomy" id="697281"/>
    <lineage>
        <taxon>Bacteria</taxon>
        <taxon>Bacillati</taxon>
        <taxon>Bacillota</taxon>
        <taxon>Clostridia</taxon>
        <taxon>Thermoanaerobacterales</taxon>
        <taxon>Thermoanaerobacterales Family IV. Incertae Sedis</taxon>
        <taxon>Mahella</taxon>
    </lineage>
</organism>
<keyword evidence="5" id="KW-1185">Reference proteome</keyword>
<dbReference type="PROSITE" id="PS51201">
    <property type="entry name" value="RCK_N"/>
    <property type="match status" value="1"/>
</dbReference>
<dbReference type="PANTHER" id="PTHR43833:SF8">
    <property type="entry name" value="TRK SYSTEM POTASSIUM UPTAKE PROTEIN TRKA"/>
    <property type="match status" value="1"/>
</dbReference>
<protein>
    <submittedName>
        <fullName evidence="4">TrkA-N domain protein</fullName>
    </submittedName>
</protein>
<dbReference type="PANTHER" id="PTHR43833">
    <property type="entry name" value="POTASSIUM CHANNEL PROTEIN 2-RELATED-RELATED"/>
    <property type="match status" value="1"/>
</dbReference>
<feature type="domain" description="RCK N-terminal" evidence="3">
    <location>
        <begin position="1"/>
        <end position="120"/>
    </location>
</feature>